<dbReference type="RefSeq" id="XP_033681790.1">
    <property type="nucleotide sequence ID" value="XM_033835706.1"/>
</dbReference>
<sequence>MKQSVKLFLLCATAIPIAAQNATAPRSDLQFSLMHCDNSLARDPYNLPDPHGAAARTFNLVALYAPSTNTTQYVSTSFPYTPFAGATNMSAFFWSSTHMEFPPIPGNATLAYGWPQGLLSIQIPSTSVSGRLKTGVYAGKVLFEEVEYQCVTEYGSGMTGGGPRDCGSGFCASWAYCAARYMCKQWETPVPTERVCGKHDVSCFPLWEE</sequence>
<dbReference type="AlphaFoldDB" id="A0A6A6I8U3"/>
<evidence type="ECO:0000256" key="1">
    <source>
        <dbReference type="SAM" id="SignalP"/>
    </source>
</evidence>
<feature type="signal peptide" evidence="1">
    <location>
        <begin position="1"/>
        <end position="19"/>
    </location>
</feature>
<dbReference type="Proteomes" id="UP000800094">
    <property type="component" value="Unassembled WGS sequence"/>
</dbReference>
<accession>A0A6A6I8U3</accession>
<proteinExistence type="predicted"/>
<dbReference type="EMBL" id="ML987198">
    <property type="protein sequence ID" value="KAF2246786.1"/>
    <property type="molecule type" value="Genomic_DNA"/>
</dbReference>
<evidence type="ECO:0000313" key="2">
    <source>
        <dbReference type="EMBL" id="KAF2246786.1"/>
    </source>
</evidence>
<reference evidence="2" key="1">
    <citation type="journal article" date="2020" name="Stud. Mycol.">
        <title>101 Dothideomycetes genomes: a test case for predicting lifestyles and emergence of pathogens.</title>
        <authorList>
            <person name="Haridas S."/>
            <person name="Albert R."/>
            <person name="Binder M."/>
            <person name="Bloem J."/>
            <person name="Labutti K."/>
            <person name="Salamov A."/>
            <person name="Andreopoulos B."/>
            <person name="Baker S."/>
            <person name="Barry K."/>
            <person name="Bills G."/>
            <person name="Bluhm B."/>
            <person name="Cannon C."/>
            <person name="Castanera R."/>
            <person name="Culley D."/>
            <person name="Daum C."/>
            <person name="Ezra D."/>
            <person name="Gonzalez J."/>
            <person name="Henrissat B."/>
            <person name="Kuo A."/>
            <person name="Liang C."/>
            <person name="Lipzen A."/>
            <person name="Lutzoni F."/>
            <person name="Magnuson J."/>
            <person name="Mondo S."/>
            <person name="Nolan M."/>
            <person name="Ohm R."/>
            <person name="Pangilinan J."/>
            <person name="Park H.-J."/>
            <person name="Ramirez L."/>
            <person name="Alfaro M."/>
            <person name="Sun H."/>
            <person name="Tritt A."/>
            <person name="Yoshinaga Y."/>
            <person name="Zwiers L.-H."/>
            <person name="Turgeon B."/>
            <person name="Goodwin S."/>
            <person name="Spatafora J."/>
            <person name="Crous P."/>
            <person name="Grigoriev I."/>
        </authorList>
    </citation>
    <scope>NUCLEOTIDE SEQUENCE</scope>
    <source>
        <strain evidence="2">CBS 122368</strain>
    </source>
</reference>
<organism evidence="2 3">
    <name type="scientific">Trematosphaeria pertusa</name>
    <dbReference type="NCBI Taxonomy" id="390896"/>
    <lineage>
        <taxon>Eukaryota</taxon>
        <taxon>Fungi</taxon>
        <taxon>Dikarya</taxon>
        <taxon>Ascomycota</taxon>
        <taxon>Pezizomycotina</taxon>
        <taxon>Dothideomycetes</taxon>
        <taxon>Pleosporomycetidae</taxon>
        <taxon>Pleosporales</taxon>
        <taxon>Massarineae</taxon>
        <taxon>Trematosphaeriaceae</taxon>
        <taxon>Trematosphaeria</taxon>
    </lineage>
</organism>
<dbReference type="GeneID" id="54589036"/>
<evidence type="ECO:0000313" key="3">
    <source>
        <dbReference type="Proteomes" id="UP000800094"/>
    </source>
</evidence>
<keyword evidence="3" id="KW-1185">Reference proteome</keyword>
<protein>
    <submittedName>
        <fullName evidence="2">Uncharacterized protein</fullName>
    </submittedName>
</protein>
<gene>
    <name evidence="2" type="ORF">BU26DRAFT_606974</name>
</gene>
<feature type="chain" id="PRO_5025520012" evidence="1">
    <location>
        <begin position="20"/>
        <end position="209"/>
    </location>
</feature>
<dbReference type="OrthoDB" id="3701390at2759"/>
<keyword evidence="1" id="KW-0732">Signal</keyword>
<name>A0A6A6I8U3_9PLEO</name>